<organism evidence="4 5">
    <name type="scientific">Spodoptera littoralis</name>
    <name type="common">Egyptian cotton leafworm</name>
    <dbReference type="NCBI Taxonomy" id="7109"/>
    <lineage>
        <taxon>Eukaryota</taxon>
        <taxon>Metazoa</taxon>
        <taxon>Ecdysozoa</taxon>
        <taxon>Arthropoda</taxon>
        <taxon>Hexapoda</taxon>
        <taxon>Insecta</taxon>
        <taxon>Pterygota</taxon>
        <taxon>Neoptera</taxon>
        <taxon>Endopterygota</taxon>
        <taxon>Lepidoptera</taxon>
        <taxon>Glossata</taxon>
        <taxon>Ditrysia</taxon>
        <taxon>Noctuoidea</taxon>
        <taxon>Noctuidae</taxon>
        <taxon>Amphipyrinae</taxon>
        <taxon>Spodoptera</taxon>
    </lineage>
</organism>
<evidence type="ECO:0000313" key="5">
    <source>
        <dbReference type="Proteomes" id="UP001153321"/>
    </source>
</evidence>
<feature type="region of interest" description="Disordered" evidence="1">
    <location>
        <begin position="1020"/>
        <end position="1052"/>
    </location>
</feature>
<keyword evidence="2" id="KW-0812">Transmembrane</keyword>
<keyword evidence="2" id="KW-1133">Transmembrane helix</keyword>
<keyword evidence="2" id="KW-0472">Membrane</keyword>
<protein>
    <submittedName>
        <fullName evidence="4">Uncharacterized protein</fullName>
    </submittedName>
</protein>
<gene>
    <name evidence="4" type="ORF">SPLIT_LOCUS2796</name>
</gene>
<reference evidence="4" key="1">
    <citation type="submission" date="2022-02" db="EMBL/GenBank/DDBJ databases">
        <authorList>
            <person name="King R."/>
        </authorList>
    </citation>
    <scope>NUCLEOTIDE SEQUENCE</scope>
</reference>
<accession>A0A9P0HZJ6</accession>
<dbReference type="Proteomes" id="UP001153321">
    <property type="component" value="Chromosome 15"/>
</dbReference>
<feature type="chain" id="PRO_5040118138" evidence="3">
    <location>
        <begin position="20"/>
        <end position="1534"/>
    </location>
</feature>
<feature type="region of interest" description="Disordered" evidence="1">
    <location>
        <begin position="934"/>
        <end position="956"/>
    </location>
</feature>
<feature type="region of interest" description="Disordered" evidence="1">
    <location>
        <begin position="1472"/>
        <end position="1510"/>
    </location>
</feature>
<keyword evidence="5" id="KW-1185">Reference proteome</keyword>
<name>A0A9P0HZJ6_SPOLI</name>
<evidence type="ECO:0000313" key="4">
    <source>
        <dbReference type="EMBL" id="CAH1637435.1"/>
    </source>
</evidence>
<proteinExistence type="predicted"/>
<feature type="transmembrane region" description="Helical" evidence="2">
    <location>
        <begin position="330"/>
        <end position="353"/>
    </location>
</feature>
<feature type="compositionally biased region" description="Basic and acidic residues" evidence="1">
    <location>
        <begin position="1180"/>
        <end position="1232"/>
    </location>
</feature>
<feature type="compositionally biased region" description="Polar residues" evidence="1">
    <location>
        <begin position="519"/>
        <end position="532"/>
    </location>
</feature>
<evidence type="ECO:0000256" key="3">
    <source>
        <dbReference type="SAM" id="SignalP"/>
    </source>
</evidence>
<dbReference type="EMBL" id="LR824546">
    <property type="protein sequence ID" value="CAH1637435.1"/>
    <property type="molecule type" value="Genomic_DNA"/>
</dbReference>
<feature type="region of interest" description="Disordered" evidence="1">
    <location>
        <begin position="613"/>
        <end position="676"/>
    </location>
</feature>
<feature type="signal peptide" evidence="3">
    <location>
        <begin position="1"/>
        <end position="19"/>
    </location>
</feature>
<sequence length="1534" mass="180864">MMFIYACTVILTAICEVIAVDQKDFAPNVGTVLFTAADLKKKQWSKSELALIKARRYFQTLLPPPVFINNFNEDYVNILLGYFRDAYTAIRREAPDTETDTIMTTALSDAIGGYLKVWVLPVAKLDYYGGTISQNNVVKLFQFYNEIKRYLDTDGVQWREPDEKVLNSMTINVAPLKIVSNTRSMKNPCDNLAYFEKTDTGLAIPIPNVNWNQRSSTMFIPLKNTSLIRMNTPDSSHNLIKYYDAATNCIQSSNPKEQEKFDEKFQDWLANDVVPHLKDENLYLALGSVLSLVNRTRDLCNNVIDLYGNRLTVCGKPPSHALVDLSCKKMWVISIILLIEVAWCIPALIYILCSKRLKKKDCTSNVYLFIDNNKGEKAEKKGKGYFKGKASYRVEDTCTMPQDKSYTTSSKNPEVKLLRRSEFTNMEFEGELPEMRIAKNVGIGSKVCCVPSCPVANKKSRENPKQVGVVIKKKSSLKKPVQNLYPDRCNSMQLMALSSHDQGFSCSSKLTQSNTSFTTVRNASNNVPADSTSFDHKNRKRQGKCDDRRKSEECCQVLNEVRSNRSPDGQGRFEALRKAEECKKLEERRKAEEYKKAEERRRVEEYKKLEERKRAEEYKKQEERRRAEELRKQEERRRAEEGKKLEDRKNAEEYNKLEERRKAEERKKQEDNKKAEEIKKIEERKKAEELKKFEERRKAEQRKIMEERKIAEERKKAEEYQKLEECRMAEEHRIAEERRLAEELRIAEERRMAEEHRIAEERRLAEELRIAEERRMAEEHRIAEERRMAEELRIAEECKMAEELRIAEERNKTEELQKLEECITAEECQQLDEFRKNEDCRHADVSRMFEDHRRAEECRLMEKQDNYKTLDEYRMLEKLKECRTLEEQIKAEEFNRRLKLLDDQKRKYEEYRKFQERMNLEQWEKLKEQNDEQKSLEEFHRRRKSDHSRRIDERRKPDEAKTFDEYKELEEIRQLDEYRKHDDSIKYDKLRKYDETRKFDEPIKYNENINYDEARNNDKARKYDEARNNDKTRKYDEARNYDDRRKRDTARNLNERKKYEEIRKFEESDKYSKPREHNKGRELEEIKNLDDYRDFDTCPQLDAHRHNNKDFDDSKAFESLTNLYSGTKIYNDFRKTEDLREQDRKCYNKTDNSGVRGAFSNKIDDLGAKEGGYSSNTSDHMPRDGGCKNTDHRGSRNKIDDRVARDGSSDNKTGERELRGTPRGCHKGDDRVARDCSCNNKASRREVRGTPRCCHKADDRVARDRSCIRSDRRRQDEAERGYCKRSGDRRKREHSCSRRAHHRKERDDNIYIIENRNEREDSSYLRTKDKKDSEVTENTDLVNDVKFENLDRKALEYDGYNSQLADSRDTVTDELLKSSYPCTECIDSQSTSTCRDVTSDSLSKYQSEKPMEKERKTTRFQVTKERIPGNRGKSKNKVKVKTGKSPYLEITIDRPTTEICVDMGQCKSHYSSFKPSKIPKRADNGQLCHSRQGSDPSEKQKSLIPQPKKKTLDDIALAQCGCSRSCDSRLNDTF</sequence>
<evidence type="ECO:0000256" key="1">
    <source>
        <dbReference type="SAM" id="MobiDB-lite"/>
    </source>
</evidence>
<feature type="region of interest" description="Disordered" evidence="1">
    <location>
        <begin position="519"/>
        <end position="545"/>
    </location>
</feature>
<evidence type="ECO:0000256" key="2">
    <source>
        <dbReference type="SAM" id="Phobius"/>
    </source>
</evidence>
<keyword evidence="3" id="KW-0732">Signal</keyword>
<feature type="region of interest" description="Disordered" evidence="1">
    <location>
        <begin position="1157"/>
        <end position="1232"/>
    </location>
</feature>